<dbReference type="Pfam" id="PF00059">
    <property type="entry name" value="Lectin_C"/>
    <property type="match status" value="1"/>
</dbReference>
<dbReference type="SUPFAM" id="SSF56436">
    <property type="entry name" value="C-type lectin-like"/>
    <property type="match status" value="1"/>
</dbReference>
<sequence length="152" mass="17175">MILDIFVFTGCPDSIVHFKGSTYKFHCERFDSWLQAEADCNWQGGNLTSIETEEENNYLKYVANLIGGYWWIGLSDIKTEGLFQWTSSQQLTFTDWSQGPPIQPDDKSSTGLESNADCVLLNPSFSYQWTDESCSSSAGSKAICEIWSVFSF</sequence>
<dbReference type="InterPro" id="IPR050111">
    <property type="entry name" value="C-type_lectin/snaclec_domain"/>
</dbReference>
<name>A0A8S3TW88_MYTED</name>
<comment type="caution">
    <text evidence="2">The sequence shown here is derived from an EMBL/GenBank/DDBJ whole genome shotgun (WGS) entry which is preliminary data.</text>
</comment>
<evidence type="ECO:0000313" key="3">
    <source>
        <dbReference type="Proteomes" id="UP000683360"/>
    </source>
</evidence>
<gene>
    <name evidence="2" type="ORF">MEDL_45727</name>
</gene>
<evidence type="ECO:0000259" key="1">
    <source>
        <dbReference type="PROSITE" id="PS50041"/>
    </source>
</evidence>
<dbReference type="InterPro" id="IPR016186">
    <property type="entry name" value="C-type_lectin-like/link_sf"/>
</dbReference>
<dbReference type="Proteomes" id="UP000683360">
    <property type="component" value="Unassembled WGS sequence"/>
</dbReference>
<dbReference type="OrthoDB" id="6162243at2759"/>
<dbReference type="SMART" id="SM00034">
    <property type="entry name" value="CLECT"/>
    <property type="match status" value="1"/>
</dbReference>
<protein>
    <recommendedName>
        <fullName evidence="1">C-type lectin domain-containing protein</fullName>
    </recommendedName>
</protein>
<accession>A0A8S3TW88</accession>
<reference evidence="2" key="1">
    <citation type="submission" date="2021-03" db="EMBL/GenBank/DDBJ databases">
        <authorList>
            <person name="Bekaert M."/>
        </authorList>
    </citation>
    <scope>NUCLEOTIDE SEQUENCE</scope>
</reference>
<dbReference type="EMBL" id="CAJPWZ010002197">
    <property type="protein sequence ID" value="CAG2233062.1"/>
    <property type="molecule type" value="Genomic_DNA"/>
</dbReference>
<dbReference type="Gene3D" id="3.10.100.10">
    <property type="entry name" value="Mannose-Binding Protein A, subunit A"/>
    <property type="match status" value="1"/>
</dbReference>
<organism evidence="2 3">
    <name type="scientific">Mytilus edulis</name>
    <name type="common">Blue mussel</name>
    <dbReference type="NCBI Taxonomy" id="6550"/>
    <lineage>
        <taxon>Eukaryota</taxon>
        <taxon>Metazoa</taxon>
        <taxon>Spiralia</taxon>
        <taxon>Lophotrochozoa</taxon>
        <taxon>Mollusca</taxon>
        <taxon>Bivalvia</taxon>
        <taxon>Autobranchia</taxon>
        <taxon>Pteriomorphia</taxon>
        <taxon>Mytilida</taxon>
        <taxon>Mytiloidea</taxon>
        <taxon>Mytilidae</taxon>
        <taxon>Mytilinae</taxon>
        <taxon>Mytilus</taxon>
    </lineage>
</organism>
<evidence type="ECO:0000313" key="2">
    <source>
        <dbReference type="EMBL" id="CAG2233062.1"/>
    </source>
</evidence>
<dbReference type="AlphaFoldDB" id="A0A8S3TW88"/>
<dbReference type="CDD" id="cd00037">
    <property type="entry name" value="CLECT"/>
    <property type="match status" value="1"/>
</dbReference>
<dbReference type="InterPro" id="IPR016187">
    <property type="entry name" value="CTDL_fold"/>
</dbReference>
<proteinExistence type="predicted"/>
<dbReference type="InterPro" id="IPR001304">
    <property type="entry name" value="C-type_lectin-like"/>
</dbReference>
<feature type="domain" description="C-type lectin" evidence="1">
    <location>
        <begin position="18"/>
        <end position="135"/>
    </location>
</feature>
<dbReference type="PROSITE" id="PS50041">
    <property type="entry name" value="C_TYPE_LECTIN_2"/>
    <property type="match status" value="1"/>
</dbReference>
<dbReference type="PANTHER" id="PTHR22803">
    <property type="entry name" value="MANNOSE, PHOSPHOLIPASE, LECTIN RECEPTOR RELATED"/>
    <property type="match status" value="1"/>
</dbReference>
<keyword evidence="3" id="KW-1185">Reference proteome</keyword>